<evidence type="ECO:0000313" key="2">
    <source>
        <dbReference type="Proteomes" id="UP000836387"/>
    </source>
</evidence>
<reference evidence="1" key="1">
    <citation type="submission" date="2020-04" db="EMBL/GenBank/DDBJ databases">
        <authorList>
            <person name="Broberg M."/>
        </authorList>
    </citation>
    <scope>NUCLEOTIDE SEQUENCE</scope>
</reference>
<organism evidence="1 2">
    <name type="scientific">Clonostachys rosea f. rosea IK726</name>
    <dbReference type="NCBI Taxonomy" id="1349383"/>
    <lineage>
        <taxon>Eukaryota</taxon>
        <taxon>Fungi</taxon>
        <taxon>Dikarya</taxon>
        <taxon>Ascomycota</taxon>
        <taxon>Pezizomycotina</taxon>
        <taxon>Sordariomycetes</taxon>
        <taxon>Hypocreomycetidae</taxon>
        <taxon>Hypocreales</taxon>
        <taxon>Bionectriaceae</taxon>
        <taxon>Clonostachys</taxon>
    </lineage>
</organism>
<proteinExistence type="predicted"/>
<keyword evidence="2" id="KW-1185">Reference proteome</keyword>
<dbReference type="EMBL" id="CADEHS020000005">
    <property type="protein sequence ID" value="CAG9940377.1"/>
    <property type="molecule type" value="Genomic_DNA"/>
</dbReference>
<evidence type="ECO:0000313" key="1">
    <source>
        <dbReference type="EMBL" id="CAG9940377.1"/>
    </source>
</evidence>
<reference evidence="1" key="2">
    <citation type="submission" date="2021-10" db="EMBL/GenBank/DDBJ databases">
        <authorList>
            <person name="Piombo E."/>
        </authorList>
    </citation>
    <scope>NUCLEOTIDE SEQUENCE</scope>
</reference>
<name>A0ACA9THJ0_BIOOC</name>
<gene>
    <name evidence="1" type="ORF">CRV2_00001789</name>
</gene>
<accession>A0ACA9THJ0</accession>
<sequence length="245" mass="27630">MSSVKARLRSASAFKNILNNLPPHITDAPSIPREKIGAAGDHLLSQILDLYWKAVIRDLEHIIRALRVWQQERYDALPEELDPLLHGFDFFLDQVRESRRQNAWRDQGISALGVDEHGPSGWKPDMLQAHCPGGVTERLAVFDHLVDIQPLCRLEQKPRLPPPEILVVILGVPQELSHLLPPLCALDIGHHLVSTIPQRGRIYQNGDTLIIDIALGRLRDLMGSRIESLLRGIVARLVDPTFDIR</sequence>
<protein>
    <submittedName>
        <fullName evidence="1">Uncharacterized protein</fullName>
    </submittedName>
</protein>
<dbReference type="Proteomes" id="UP000836387">
    <property type="component" value="Unassembled WGS sequence"/>
</dbReference>
<comment type="caution">
    <text evidence="1">The sequence shown here is derived from an EMBL/GenBank/DDBJ whole genome shotgun (WGS) entry which is preliminary data.</text>
</comment>